<dbReference type="NCBIfam" id="TIGR00857">
    <property type="entry name" value="pyrC_multi"/>
    <property type="match status" value="1"/>
</dbReference>
<evidence type="ECO:0000313" key="10">
    <source>
        <dbReference type="EMBL" id="GGB57531.1"/>
    </source>
</evidence>
<dbReference type="InterPro" id="IPR013108">
    <property type="entry name" value="Amidohydro_3"/>
</dbReference>
<evidence type="ECO:0000256" key="2">
    <source>
        <dbReference type="ARBA" id="ARBA00010286"/>
    </source>
</evidence>
<comment type="caution">
    <text evidence="7">Lacks conserved residue(s) required for the propagation of feature annotation.</text>
</comment>
<evidence type="ECO:0000256" key="4">
    <source>
        <dbReference type="ARBA" id="ARBA00022801"/>
    </source>
</evidence>
<feature type="binding site" evidence="7">
    <location>
        <begin position="83"/>
        <end position="85"/>
    </location>
    <ligand>
        <name>substrate</name>
    </ligand>
</feature>
<evidence type="ECO:0000256" key="7">
    <source>
        <dbReference type="HAMAP-Rule" id="MF_00220"/>
    </source>
</evidence>
<feature type="binding site" evidence="7">
    <location>
        <position position="328"/>
    </location>
    <ligand>
        <name>Zn(2+)</name>
        <dbReference type="ChEBI" id="CHEBI:29105"/>
        <label>1</label>
    </ligand>
</feature>
<dbReference type="EMBL" id="BMDZ01000072">
    <property type="protein sequence ID" value="GGB57531.1"/>
    <property type="molecule type" value="Genomic_DNA"/>
</dbReference>
<feature type="binding site" evidence="7">
    <location>
        <position position="173"/>
    </location>
    <ligand>
        <name>Zn(2+)</name>
        <dbReference type="ChEBI" id="CHEBI:29105"/>
        <label>1</label>
    </ligand>
</feature>
<dbReference type="RefSeq" id="WP_188581778.1">
    <property type="nucleotide sequence ID" value="NZ_BMDZ01000072.1"/>
</dbReference>
<evidence type="ECO:0000256" key="6">
    <source>
        <dbReference type="ARBA" id="ARBA00022975"/>
    </source>
</evidence>
<evidence type="ECO:0000256" key="1">
    <source>
        <dbReference type="ARBA" id="ARBA00002368"/>
    </source>
</evidence>
<feature type="binding site" evidence="7">
    <location>
        <position position="255"/>
    </location>
    <ligand>
        <name>Zn(2+)</name>
        <dbReference type="ChEBI" id="CHEBI:29105"/>
        <label>2</label>
    </ligand>
</feature>
<comment type="cofactor">
    <cofactor evidence="7">
        <name>Zn(2+)</name>
        <dbReference type="ChEBI" id="CHEBI:29105"/>
    </cofactor>
    <text evidence="7">Binds 2 Zn(2+) ions per subunit.</text>
</comment>
<proteinExistence type="inferred from homology"/>
<evidence type="ECO:0000256" key="5">
    <source>
        <dbReference type="ARBA" id="ARBA00022833"/>
    </source>
</evidence>
<dbReference type="InterPro" id="IPR032466">
    <property type="entry name" value="Metal_Hydrolase"/>
</dbReference>
<comment type="function">
    <text evidence="1 7">Catalyzes the reversible cyclization of carbamoyl aspartate to dihydroorotate.</text>
</comment>
<dbReference type="CDD" id="cd01317">
    <property type="entry name" value="DHOase_IIa"/>
    <property type="match status" value="1"/>
</dbReference>
<reference evidence="11" key="1">
    <citation type="journal article" date="2019" name="Int. J. Syst. Evol. Microbiol.">
        <title>The Global Catalogue of Microorganisms (GCM) 10K type strain sequencing project: providing services to taxonomists for standard genome sequencing and annotation.</title>
        <authorList>
            <consortium name="The Broad Institute Genomics Platform"/>
            <consortium name="The Broad Institute Genome Sequencing Center for Infectious Disease"/>
            <person name="Wu L."/>
            <person name="Ma J."/>
        </authorList>
    </citation>
    <scope>NUCLEOTIDE SEQUENCE [LARGE SCALE GENOMIC DNA]</scope>
    <source>
        <strain evidence="11">CGMCC 1.10188</strain>
    </source>
</reference>
<dbReference type="InterPro" id="IPR002195">
    <property type="entry name" value="Dihydroorotase_CS"/>
</dbReference>
<feature type="domain" description="Amidohydrolase 3" evidence="8">
    <location>
        <begin position="306"/>
        <end position="444"/>
    </location>
</feature>
<dbReference type="PANTHER" id="PTHR43668">
    <property type="entry name" value="ALLANTOINASE"/>
    <property type="match status" value="1"/>
</dbReference>
<keyword evidence="3 7" id="KW-0479">Metal-binding</keyword>
<gene>
    <name evidence="7 10" type="primary">pyrC</name>
    <name evidence="10" type="ORF">GCM10011505_43020</name>
</gene>
<feature type="binding site" evidence="7">
    <location>
        <position position="332"/>
    </location>
    <ligand>
        <name>substrate</name>
    </ligand>
</feature>
<dbReference type="SUPFAM" id="SSF51556">
    <property type="entry name" value="Metallo-dependent hydrolases"/>
    <property type="match status" value="1"/>
</dbReference>
<comment type="similarity">
    <text evidence="2 7">Belongs to the metallo-dependent hydrolases superfamily. DHOase family. Class I DHOase subfamily.</text>
</comment>
<feature type="binding site" evidence="7">
    <location>
        <position position="115"/>
    </location>
    <ligand>
        <name>substrate</name>
    </ligand>
</feature>
<dbReference type="PROSITE" id="PS00483">
    <property type="entry name" value="DIHYDROOROTASE_2"/>
    <property type="match status" value="1"/>
</dbReference>
<dbReference type="Gene3D" id="3.20.20.140">
    <property type="entry name" value="Metal-dependent hydrolases"/>
    <property type="match status" value="1"/>
</dbReference>
<keyword evidence="5 7" id="KW-0862">Zinc</keyword>
<name>A0ABQ1J146_9PROT</name>
<keyword evidence="6 7" id="KW-0665">Pyrimidine biosynthesis</keyword>
<accession>A0ABQ1J146</accession>
<feature type="binding site" evidence="7">
    <location>
        <position position="200"/>
    </location>
    <ligand>
        <name>Zn(2+)</name>
        <dbReference type="ChEBI" id="CHEBI:29105"/>
        <label>2</label>
    </ligand>
</feature>
<dbReference type="Proteomes" id="UP000603352">
    <property type="component" value="Unassembled WGS sequence"/>
</dbReference>
<comment type="caution">
    <text evidence="10">The sequence shown here is derived from an EMBL/GenBank/DDBJ whole genome shotgun (WGS) entry which is preliminary data.</text>
</comment>
<dbReference type="EC" id="3.5.2.3" evidence="7"/>
<keyword evidence="4 7" id="KW-0378">Hydrolase</keyword>
<feature type="binding site" evidence="7">
    <location>
        <position position="173"/>
    </location>
    <ligand>
        <name>Zn(2+)</name>
        <dbReference type="ChEBI" id="CHEBI:29105"/>
        <label>2</label>
    </ligand>
</feature>
<feature type="binding site" evidence="7">
    <location>
        <position position="81"/>
    </location>
    <ligand>
        <name>Zn(2+)</name>
        <dbReference type="ChEBI" id="CHEBI:29105"/>
        <label>1</label>
    </ligand>
</feature>
<feature type="active site" evidence="7">
    <location>
        <position position="328"/>
    </location>
</feature>
<keyword evidence="11" id="KW-1185">Reference proteome</keyword>
<sequence>MSTPVFADATPDQSPLPGRVAYVNARLIDPATGLDRIGSLLTEGDSIVDLGPSLFNDGVPEGVTVVDCTGLVLAPGLMDMHVHLREPGHEHKETIHTGSRAAAAGGVTTMACMANTAPVIDDIALVDFIYRRARETGIVNVLPVAAITKGLKGERLVEMGLLAEAGAAYFSDDGLPVWDTQVMRRALSYAGGFGLMVAQHAEDHRLAGCGCMNEGETATRLGLPGIPNAAETVIVDRDIRLVELTGGKARYHVAHISTAEAVEAVRQAKRRGLPVTAEVTPHHFTLDDRAIGDYRTFAKMAPPLRAARDVDAMIEGLADGTIDAIATDHAPHDQDSKRVPFAHAANGVVGLETMLPLTLELVRDGHISLLDAVAAMTLKPAELLGSRAGRLAKGAPADLVVFSTEHEWVLNAALLHSKSKNTPFDGRTLRGRALRTVVRGRTVFQLT</sequence>
<dbReference type="InterPro" id="IPR004722">
    <property type="entry name" value="DHOase"/>
</dbReference>
<dbReference type="Gene3D" id="2.30.40.10">
    <property type="entry name" value="Urease, subunit C, domain 1"/>
    <property type="match status" value="1"/>
</dbReference>
<organism evidence="10 11">
    <name type="scientific">Tistrella bauzanensis</name>
    <dbReference type="NCBI Taxonomy" id="657419"/>
    <lineage>
        <taxon>Bacteria</taxon>
        <taxon>Pseudomonadati</taxon>
        <taxon>Pseudomonadota</taxon>
        <taxon>Alphaproteobacteria</taxon>
        <taxon>Geminicoccales</taxon>
        <taxon>Geminicoccaceae</taxon>
        <taxon>Tistrella</taxon>
    </lineage>
</organism>
<feature type="binding site" evidence="7">
    <location>
        <position position="83"/>
    </location>
    <ligand>
        <name>Zn(2+)</name>
        <dbReference type="ChEBI" id="CHEBI:29105"/>
        <label>1</label>
    </ligand>
</feature>
<dbReference type="Pfam" id="PF12890">
    <property type="entry name" value="DHOase"/>
    <property type="match status" value="1"/>
</dbReference>
<evidence type="ECO:0000313" key="11">
    <source>
        <dbReference type="Proteomes" id="UP000603352"/>
    </source>
</evidence>
<dbReference type="Pfam" id="PF07969">
    <property type="entry name" value="Amidohydro_3"/>
    <property type="match status" value="1"/>
</dbReference>
<dbReference type="HAMAP" id="MF_00220_B">
    <property type="entry name" value="PyrC_classI_B"/>
    <property type="match status" value="1"/>
</dbReference>
<comment type="catalytic activity">
    <reaction evidence="7">
        <text>(S)-dihydroorotate + H2O = N-carbamoyl-L-aspartate + H(+)</text>
        <dbReference type="Rhea" id="RHEA:24296"/>
        <dbReference type="ChEBI" id="CHEBI:15377"/>
        <dbReference type="ChEBI" id="CHEBI:15378"/>
        <dbReference type="ChEBI" id="CHEBI:30864"/>
        <dbReference type="ChEBI" id="CHEBI:32814"/>
        <dbReference type="EC" id="3.5.2.3"/>
    </reaction>
</comment>
<dbReference type="PANTHER" id="PTHR43668:SF2">
    <property type="entry name" value="ALLANTOINASE"/>
    <property type="match status" value="1"/>
</dbReference>
<dbReference type="InterPro" id="IPR024403">
    <property type="entry name" value="DHOase_cat"/>
</dbReference>
<evidence type="ECO:0000259" key="8">
    <source>
        <dbReference type="Pfam" id="PF07969"/>
    </source>
</evidence>
<evidence type="ECO:0000256" key="3">
    <source>
        <dbReference type="ARBA" id="ARBA00022723"/>
    </source>
</evidence>
<feature type="domain" description="Dihydroorotase catalytic" evidence="9">
    <location>
        <begin position="71"/>
        <end position="260"/>
    </location>
</feature>
<evidence type="ECO:0000259" key="9">
    <source>
        <dbReference type="Pfam" id="PF12890"/>
    </source>
</evidence>
<comment type="pathway">
    <text evidence="7">Pyrimidine metabolism; UMP biosynthesis via de novo pathway; (S)-dihydroorotate from bicarbonate: step 3/3.</text>
</comment>
<dbReference type="SUPFAM" id="SSF51338">
    <property type="entry name" value="Composite domain of metallo-dependent hydrolases"/>
    <property type="match status" value="1"/>
</dbReference>
<dbReference type="InterPro" id="IPR050138">
    <property type="entry name" value="DHOase/Allantoinase_Hydrolase"/>
</dbReference>
<protein>
    <recommendedName>
        <fullName evidence="7">Dihydroorotase</fullName>
        <shortName evidence="7">DHOase</shortName>
        <ecNumber evidence="7">3.5.2.3</ecNumber>
    </recommendedName>
</protein>
<dbReference type="PROSITE" id="PS00482">
    <property type="entry name" value="DIHYDROOROTASE_1"/>
    <property type="match status" value="1"/>
</dbReference>
<dbReference type="InterPro" id="IPR011059">
    <property type="entry name" value="Metal-dep_hydrolase_composite"/>
</dbReference>